<comment type="caution">
    <text evidence="1">The sequence shown here is derived from an EMBL/GenBank/DDBJ whole genome shotgun (WGS) entry which is preliminary data.</text>
</comment>
<sequence length="175" mass="19864">MAQKQVAVTCVLRRSETMCLAEAREPVPCRGIRDESLLYSRIMRVSQTLMAISILQMSIRIYSTSDHLLSRGKHSVRPGTKRRTTMRLKLNVHSLARNLLESYPKLIRAKRSNGQRRVCPNMIKTRHPTSEPLPKRGMKNARLQIEPLSQPERSGLPAVLDTTPFKPTKISIIAP</sequence>
<proteinExistence type="predicted"/>
<accession>A0A2S7YL87</accession>
<reference evidence="1 2" key="1">
    <citation type="submission" date="2016-07" db="EMBL/GenBank/DDBJ databases">
        <title>Comparative genomics of the entomopathogenic fungus Beauveria bassiana.</title>
        <authorList>
            <person name="Valero Jimenez C.A."/>
            <person name="Zwaan B.J."/>
            <person name="Van Kan J.A."/>
            <person name="Takken W."/>
            <person name="Debets A.J."/>
            <person name="Schoustra S.E."/>
            <person name="Koenraadt C.J."/>
        </authorList>
    </citation>
    <scope>NUCLEOTIDE SEQUENCE [LARGE SCALE GENOMIC DNA]</scope>
    <source>
        <strain evidence="1 2">ARSEF 8028</strain>
    </source>
</reference>
<dbReference type="Proteomes" id="UP000237441">
    <property type="component" value="Unassembled WGS sequence"/>
</dbReference>
<gene>
    <name evidence="1" type="ORF">BB8028_0007g01510</name>
</gene>
<dbReference type="AlphaFoldDB" id="A0A2S7YL87"/>
<dbReference type="EMBL" id="JRHA01000007">
    <property type="protein sequence ID" value="PQK16951.1"/>
    <property type="molecule type" value="Genomic_DNA"/>
</dbReference>
<name>A0A2S7YL87_BEABA</name>
<evidence type="ECO:0000313" key="1">
    <source>
        <dbReference type="EMBL" id="PQK16951.1"/>
    </source>
</evidence>
<protein>
    <submittedName>
        <fullName evidence="1">Uncharacterized protein</fullName>
    </submittedName>
</protein>
<evidence type="ECO:0000313" key="2">
    <source>
        <dbReference type="Proteomes" id="UP000237441"/>
    </source>
</evidence>
<organism evidence="1 2">
    <name type="scientific">Beauveria bassiana</name>
    <name type="common">White muscardine disease fungus</name>
    <name type="synonym">Tritirachium shiotae</name>
    <dbReference type="NCBI Taxonomy" id="176275"/>
    <lineage>
        <taxon>Eukaryota</taxon>
        <taxon>Fungi</taxon>
        <taxon>Dikarya</taxon>
        <taxon>Ascomycota</taxon>
        <taxon>Pezizomycotina</taxon>
        <taxon>Sordariomycetes</taxon>
        <taxon>Hypocreomycetidae</taxon>
        <taxon>Hypocreales</taxon>
        <taxon>Cordycipitaceae</taxon>
        <taxon>Beauveria</taxon>
    </lineage>
</organism>